<protein>
    <submittedName>
        <fullName evidence="1">Uncharacterized protein</fullName>
    </submittedName>
</protein>
<accession>A0ACB0I7W4</accession>
<organism evidence="1 2">
    <name type="scientific">Trifolium pratense</name>
    <name type="common">Red clover</name>
    <dbReference type="NCBI Taxonomy" id="57577"/>
    <lineage>
        <taxon>Eukaryota</taxon>
        <taxon>Viridiplantae</taxon>
        <taxon>Streptophyta</taxon>
        <taxon>Embryophyta</taxon>
        <taxon>Tracheophyta</taxon>
        <taxon>Spermatophyta</taxon>
        <taxon>Magnoliopsida</taxon>
        <taxon>eudicotyledons</taxon>
        <taxon>Gunneridae</taxon>
        <taxon>Pentapetalae</taxon>
        <taxon>rosids</taxon>
        <taxon>fabids</taxon>
        <taxon>Fabales</taxon>
        <taxon>Fabaceae</taxon>
        <taxon>Papilionoideae</taxon>
        <taxon>50 kb inversion clade</taxon>
        <taxon>NPAAA clade</taxon>
        <taxon>Hologalegina</taxon>
        <taxon>IRL clade</taxon>
        <taxon>Trifolieae</taxon>
        <taxon>Trifolium</taxon>
    </lineage>
</organism>
<keyword evidence="2" id="KW-1185">Reference proteome</keyword>
<reference evidence="1" key="1">
    <citation type="submission" date="2023-10" db="EMBL/GenBank/DDBJ databases">
        <authorList>
            <person name="Rodriguez Cubillos JULIANA M."/>
            <person name="De Vega J."/>
        </authorList>
    </citation>
    <scope>NUCLEOTIDE SEQUENCE</scope>
</reference>
<comment type="caution">
    <text evidence="1">The sequence shown here is derived from an EMBL/GenBank/DDBJ whole genome shotgun (WGS) entry which is preliminary data.</text>
</comment>
<dbReference type="Proteomes" id="UP001177021">
    <property type="component" value="Unassembled WGS sequence"/>
</dbReference>
<gene>
    <name evidence="1" type="ORF">MILVUS5_LOCUS434</name>
</gene>
<proteinExistence type="predicted"/>
<sequence length="209" mass="23194">MNQGGGTVKMNPTAVKGQMKGLLKGLRYISQMFDEDEKEEIQIGFPTDVKHLAHIGCEDAKATAPSWMTEFKEPQEQPGANARTSESQDTGNNSDNNSTKGEGKKSHIRRSRQRSTDSNSAPTSPREEKPSRRHHSTETSRKNKSNEEEENNKPPKQSHHRRKPKTTSEEKDKDSSNRRRTRRSSKADSLTDASFTDLGSGSASGPSAQ</sequence>
<dbReference type="EMBL" id="CASHSV030000001">
    <property type="protein sequence ID" value="CAJ2628126.1"/>
    <property type="molecule type" value="Genomic_DNA"/>
</dbReference>
<evidence type="ECO:0000313" key="2">
    <source>
        <dbReference type="Proteomes" id="UP001177021"/>
    </source>
</evidence>
<name>A0ACB0I7W4_TRIPR</name>
<evidence type="ECO:0000313" key="1">
    <source>
        <dbReference type="EMBL" id="CAJ2628126.1"/>
    </source>
</evidence>